<dbReference type="FunFam" id="3.30.1360.210:FF:000001">
    <property type="entry name" value="60S ribosomal protein L22 1"/>
    <property type="match status" value="1"/>
</dbReference>
<dbReference type="EMBL" id="LN857024">
    <property type="protein sequence ID" value="CTP81727.1"/>
    <property type="molecule type" value="Genomic_DNA"/>
</dbReference>
<dbReference type="GeneID" id="6100773"/>
<sequence length="151" mass="17508">MVVASKVKKHIVLKRSKKSDSGKTKKKKKQTLKYNIECKNPVEDGIMNVNDFGTFLNERIKVNGKVGTMAANGVRLEVTKTKLILTSEVPFSKRYLKYLTKKYLKRNSLRDWLRVVASSKDTYELRYFRINQDDEDIGDNKKDDEDADNNK</sequence>
<dbReference type="GO" id="GO:0005840">
    <property type="term" value="C:ribosome"/>
    <property type="evidence" value="ECO:0007669"/>
    <property type="project" value="UniProtKB-KW"/>
</dbReference>
<dbReference type="GO" id="GO:0003735">
    <property type="term" value="F:structural constituent of ribosome"/>
    <property type="evidence" value="ECO:0007669"/>
    <property type="project" value="InterPro"/>
</dbReference>
<dbReference type="FunCoup" id="A0A0K0J5W1">
    <property type="interactions" value="1466"/>
</dbReference>
<dbReference type="AlphaFoldDB" id="A0A0K0J5W1"/>
<evidence type="ECO:0000256" key="2">
    <source>
        <dbReference type="ARBA" id="ARBA00022980"/>
    </source>
</evidence>
<accession>A0A4E9FFP6</accession>
<keyword evidence="2 7" id="KW-0689">Ribosomal protein</keyword>
<dbReference type="CTD" id="6100773"/>
<accession>A0A0K0J5W1</accession>
<reference evidence="9" key="4">
    <citation type="submission" date="2019-12" db="UniProtKB">
        <authorList>
            <consortium name="WormBaseParasite"/>
        </authorList>
    </citation>
    <scope>IDENTIFICATION</scope>
</reference>
<organism evidence="8 9">
    <name type="scientific">Brugia malayi</name>
    <name type="common">Filarial nematode worm</name>
    <dbReference type="NCBI Taxonomy" id="6279"/>
    <lineage>
        <taxon>Eukaryota</taxon>
        <taxon>Metazoa</taxon>
        <taxon>Ecdysozoa</taxon>
        <taxon>Nematoda</taxon>
        <taxon>Chromadorea</taxon>
        <taxon>Rhabditida</taxon>
        <taxon>Spirurina</taxon>
        <taxon>Spiruromorpha</taxon>
        <taxon>Filarioidea</taxon>
        <taxon>Onchocercidae</taxon>
        <taxon>Brugia</taxon>
    </lineage>
</organism>
<dbReference type="RefSeq" id="XP_001897320.1">
    <property type="nucleotide sequence ID" value="XM_001897285.1"/>
</dbReference>
<name>A0A0K0J5W1_BRUMA</name>
<dbReference type="Pfam" id="PF01776">
    <property type="entry name" value="Ribosomal_L22e"/>
    <property type="match status" value="1"/>
</dbReference>
<dbReference type="InterPro" id="IPR002671">
    <property type="entry name" value="Ribosomal_eL22"/>
</dbReference>
<evidence type="ECO:0000256" key="5">
    <source>
        <dbReference type="ARBA" id="ARBA00041214"/>
    </source>
</evidence>
<dbReference type="InterPro" id="IPR038526">
    <property type="entry name" value="Ribosomal_eL22_sf"/>
</dbReference>
<evidence type="ECO:0000313" key="10">
    <source>
        <dbReference type="WormBase" id="Bm2417"/>
    </source>
</evidence>
<dbReference type="WBParaSite" id="Bm2417.1">
    <property type="protein sequence ID" value="Bm2417.1"/>
    <property type="gene ID" value="WBGene00222678"/>
</dbReference>
<proteinExistence type="inferred from homology"/>
<dbReference type="GO" id="GO:0005737">
    <property type="term" value="C:cytoplasm"/>
    <property type="evidence" value="ECO:0007669"/>
    <property type="project" value="UniProtKB-ARBA"/>
</dbReference>
<dbReference type="KEGG" id="bmy:BM_BM2417"/>
<dbReference type="GO" id="GO:0002181">
    <property type="term" value="P:cytoplasmic translation"/>
    <property type="evidence" value="ECO:0007669"/>
    <property type="project" value="TreeGrafter"/>
</dbReference>
<comment type="similarity">
    <text evidence="1">Belongs to the eukaryotic ribosomal protein eL22 family.</text>
</comment>
<evidence type="ECO:0000313" key="9">
    <source>
        <dbReference type="WBParaSite" id="Bm2417.1"/>
    </source>
</evidence>
<dbReference type="STRING" id="6279.A0A0K0J5W1"/>
<keyword evidence="8" id="KW-1185">Reference proteome</keyword>
<dbReference type="PANTHER" id="PTHR10064">
    <property type="entry name" value="60S RIBOSOMAL PROTEIN L22"/>
    <property type="match status" value="1"/>
</dbReference>
<evidence type="ECO:0000313" key="6">
    <source>
        <dbReference type="EMBL" id="CTP81727.1"/>
    </source>
</evidence>
<dbReference type="OMA" id="YQLRFYN"/>
<dbReference type="GO" id="GO:0003723">
    <property type="term" value="F:RNA binding"/>
    <property type="evidence" value="ECO:0007669"/>
    <property type="project" value="TreeGrafter"/>
</dbReference>
<dbReference type="OrthoDB" id="10259820at2759"/>
<gene>
    <name evidence="10" type="primary">bma-rpl-22.1</name>
    <name evidence="7 9" type="synonym">Bma-rpl-22.1</name>
    <name evidence="6 10" type="ORF">Bm2417</name>
    <name evidence="7" type="ORF">BM_BM2417</name>
    <name evidence="6" type="ORF">BM_Bm2417</name>
</gene>
<evidence type="ECO:0000256" key="3">
    <source>
        <dbReference type="ARBA" id="ARBA00023274"/>
    </source>
</evidence>
<dbReference type="PANTHER" id="PTHR10064:SF0">
    <property type="entry name" value="FI24544P1-RELATED"/>
    <property type="match status" value="1"/>
</dbReference>
<reference evidence="6 8" key="1">
    <citation type="journal article" date="2007" name="Science">
        <title>Draft genome of the filarial nematode parasite Brugia malayi.</title>
        <authorList>
            <person name="Ghedin E."/>
            <person name="Wang S."/>
            <person name="Spiro D."/>
            <person name="Caler E."/>
            <person name="Zhao Q."/>
            <person name="Crabtree J."/>
            <person name="Allen J.E."/>
            <person name="Delcher A.L."/>
            <person name="Guiliano D.B."/>
            <person name="Miranda-Saavedra D."/>
            <person name="Angiuoli S.V."/>
            <person name="Creasy T."/>
            <person name="Amedeo P."/>
            <person name="Haas B."/>
            <person name="El-Sayed N.M."/>
            <person name="Wortman J.R."/>
            <person name="Feldblyum T."/>
            <person name="Tallon L."/>
            <person name="Schatz M."/>
            <person name="Shumway M."/>
            <person name="Koo H."/>
            <person name="Salzberg S.L."/>
            <person name="Schobel S."/>
            <person name="Pertea M."/>
            <person name="Pop M."/>
            <person name="White O."/>
            <person name="Barton G.J."/>
            <person name="Carlow C.K."/>
            <person name="Crawford M.J."/>
            <person name="Daub J."/>
            <person name="Dimmic M.W."/>
            <person name="Estes C.F."/>
            <person name="Foster J.M."/>
            <person name="Ganatra M."/>
            <person name="Gregory W.F."/>
            <person name="Johnson N.M."/>
            <person name="Jin J."/>
            <person name="Komuniecki R."/>
            <person name="Korf I."/>
            <person name="Kumar S."/>
            <person name="Laney S."/>
            <person name="Li B.W."/>
            <person name="Li W."/>
            <person name="Lindblom T.H."/>
            <person name="Lustigman S."/>
            <person name="Ma D."/>
            <person name="Maina C.V."/>
            <person name="Martin D.M."/>
            <person name="McCarter J.P."/>
            <person name="McReynolds L."/>
            <person name="Mitreva M."/>
            <person name="Nutman T.B."/>
            <person name="Parkinson J."/>
            <person name="Peregrin-Alvarez J.M."/>
            <person name="Poole C."/>
            <person name="Ren Q."/>
            <person name="Saunders L."/>
            <person name="Sluder A.E."/>
            <person name="Smith K."/>
            <person name="Stanke M."/>
            <person name="Unnasch T.R."/>
            <person name="Ware J."/>
            <person name="Wei A.D."/>
            <person name="Weil G."/>
            <person name="Williams D.J."/>
            <person name="Zhang Y."/>
            <person name="Williams S.A."/>
            <person name="Fraser-Liggett C."/>
            <person name="Slatko B."/>
            <person name="Blaxter M.L."/>
            <person name="Scott A.L."/>
        </authorList>
    </citation>
    <scope>NUCLEOTIDE SEQUENCE</scope>
    <source>
        <strain evidence="6 8">FR3</strain>
    </source>
</reference>
<evidence type="ECO:0000313" key="8">
    <source>
        <dbReference type="Proteomes" id="UP000006672"/>
    </source>
</evidence>
<evidence type="ECO:0000313" key="7">
    <source>
        <dbReference type="EMBL" id="VIO95785.1"/>
    </source>
</evidence>
<dbReference type="EMBL" id="CAAKNF010000194">
    <property type="protein sequence ID" value="VIO95785.1"/>
    <property type="molecule type" value="Genomic_DNA"/>
</dbReference>
<dbReference type="WormBase" id="Bm2417">
    <property type="protein sequence ID" value="BM05779"/>
    <property type="gene ID" value="WBGene00222678"/>
    <property type="gene designation" value="Bma-rpl-22.1"/>
</dbReference>
<protein>
    <recommendedName>
        <fullName evidence="4">Large ribosomal subunit protein eL22</fullName>
    </recommendedName>
    <alternativeName>
        <fullName evidence="5">60S ribosomal protein L22</fullName>
    </alternativeName>
</protein>
<reference evidence="6" key="2">
    <citation type="submission" date="2012-12" db="EMBL/GenBank/DDBJ databases">
        <authorList>
            <person name="Gao Y.W."/>
            <person name="Fan S.T."/>
            <person name="Sun H.T."/>
            <person name="Wang Z."/>
            <person name="Gao X.L."/>
            <person name="Li Y.G."/>
            <person name="Wang T.C."/>
            <person name="Zhang K."/>
            <person name="Xu W.W."/>
            <person name="Yu Z.J."/>
            <person name="Xia X.Z."/>
        </authorList>
    </citation>
    <scope>NUCLEOTIDE SEQUENCE</scope>
    <source>
        <strain evidence="6">FR3</strain>
    </source>
</reference>
<evidence type="ECO:0000256" key="1">
    <source>
        <dbReference type="ARBA" id="ARBA00007817"/>
    </source>
</evidence>
<dbReference type="GO" id="GO:1990904">
    <property type="term" value="C:ribonucleoprotein complex"/>
    <property type="evidence" value="ECO:0007669"/>
    <property type="project" value="UniProtKB-KW"/>
</dbReference>
<dbReference type="Gene3D" id="3.30.1360.210">
    <property type="match status" value="1"/>
</dbReference>
<dbReference type="Proteomes" id="UP000006672">
    <property type="component" value="Unassembled WGS sequence"/>
</dbReference>
<reference evidence="7" key="3">
    <citation type="submission" date="2019-04" db="EMBL/GenBank/DDBJ databases">
        <authorList>
            <person name="Howe K."/>
            <person name="Paulini M."/>
            <person name="Williams G."/>
        </authorList>
    </citation>
    <scope>NUCLEOTIDE SEQUENCE [LARGE SCALE GENOMIC DNA]</scope>
    <source>
        <strain evidence="7">FR3</strain>
    </source>
</reference>
<evidence type="ECO:0000256" key="4">
    <source>
        <dbReference type="ARBA" id="ARBA00040613"/>
    </source>
</evidence>
<keyword evidence="3" id="KW-0687">Ribonucleoprotein</keyword>